<sequence length="51" mass="5949">MLRLEAMLVSNKERNNHNLKNTLDSDFDKVKNYNSIMAKIDALNEKSRIIV</sequence>
<dbReference type="AlphaFoldDB" id="W1Y1L3"/>
<evidence type="ECO:0000313" key="1">
    <source>
        <dbReference type="EMBL" id="ETJ36286.1"/>
    </source>
</evidence>
<organism evidence="1">
    <name type="scientific">human gut metagenome</name>
    <dbReference type="NCBI Taxonomy" id="408170"/>
    <lineage>
        <taxon>unclassified sequences</taxon>
        <taxon>metagenomes</taxon>
        <taxon>organismal metagenomes</taxon>
    </lineage>
</organism>
<comment type="caution">
    <text evidence="1">The sequence shown here is derived from an EMBL/GenBank/DDBJ whole genome shotgun (WGS) entry which is preliminary data.</text>
</comment>
<name>W1Y1L3_9ZZZZ</name>
<gene>
    <name evidence="1" type="ORF">Q604_UNBC09442G0002</name>
</gene>
<reference evidence="1" key="1">
    <citation type="submission" date="2013-12" db="EMBL/GenBank/DDBJ databases">
        <title>A Varibaculum cambriense genome reconstructed from a premature infant gut community with otherwise low bacterial novelty that shifts toward anaerobic metabolism during the third week of life.</title>
        <authorList>
            <person name="Brown C.T."/>
            <person name="Sharon I."/>
            <person name="Thomas B.C."/>
            <person name="Castelle C.J."/>
            <person name="Morowitz M.J."/>
            <person name="Banfield J.F."/>
        </authorList>
    </citation>
    <scope>NUCLEOTIDE SEQUENCE</scope>
</reference>
<dbReference type="EMBL" id="AZMM01009442">
    <property type="protein sequence ID" value="ETJ36286.1"/>
    <property type="molecule type" value="Genomic_DNA"/>
</dbReference>
<proteinExistence type="predicted"/>
<accession>W1Y1L3</accession>
<protein>
    <submittedName>
        <fullName evidence="1">Uncharacterized protein</fullName>
    </submittedName>
</protein>